<evidence type="ECO:0000256" key="2">
    <source>
        <dbReference type="ARBA" id="ARBA00023015"/>
    </source>
</evidence>
<dbReference type="InterPro" id="IPR036388">
    <property type="entry name" value="WH-like_DNA-bd_sf"/>
</dbReference>
<evidence type="ECO:0000256" key="1">
    <source>
        <dbReference type="ARBA" id="ARBA00009437"/>
    </source>
</evidence>
<dbReference type="SUPFAM" id="SSF53850">
    <property type="entry name" value="Periplasmic binding protein-like II"/>
    <property type="match status" value="1"/>
</dbReference>
<evidence type="ECO:0000256" key="3">
    <source>
        <dbReference type="ARBA" id="ARBA00023125"/>
    </source>
</evidence>
<gene>
    <name evidence="6" type="ORF">HF682_05175</name>
</gene>
<dbReference type="GO" id="GO:0003700">
    <property type="term" value="F:DNA-binding transcription factor activity"/>
    <property type="evidence" value="ECO:0007669"/>
    <property type="project" value="InterPro"/>
</dbReference>
<keyword evidence="3" id="KW-0238">DNA-binding</keyword>
<dbReference type="PANTHER" id="PTHR30126">
    <property type="entry name" value="HTH-TYPE TRANSCRIPTIONAL REGULATOR"/>
    <property type="match status" value="1"/>
</dbReference>
<dbReference type="FunFam" id="1.10.10.10:FF:000001">
    <property type="entry name" value="LysR family transcriptional regulator"/>
    <property type="match status" value="1"/>
</dbReference>
<dbReference type="AlphaFoldDB" id="A0A847S6U9"/>
<accession>A0A847S6U9</accession>
<dbReference type="Pfam" id="PF03466">
    <property type="entry name" value="LysR_substrate"/>
    <property type="match status" value="1"/>
</dbReference>
<evidence type="ECO:0000259" key="5">
    <source>
        <dbReference type="PROSITE" id="PS50931"/>
    </source>
</evidence>
<dbReference type="InterPro" id="IPR036390">
    <property type="entry name" value="WH_DNA-bd_sf"/>
</dbReference>
<organism evidence="6 7">
    <name type="scientific">Leeia aquatica</name>
    <dbReference type="NCBI Taxonomy" id="2725557"/>
    <lineage>
        <taxon>Bacteria</taxon>
        <taxon>Pseudomonadati</taxon>
        <taxon>Pseudomonadota</taxon>
        <taxon>Betaproteobacteria</taxon>
        <taxon>Neisseriales</taxon>
        <taxon>Leeiaceae</taxon>
        <taxon>Leeia</taxon>
    </lineage>
</organism>
<dbReference type="InterPro" id="IPR005119">
    <property type="entry name" value="LysR_subst-bd"/>
</dbReference>
<feature type="domain" description="HTH lysR-type" evidence="5">
    <location>
        <begin position="7"/>
        <end position="64"/>
    </location>
</feature>
<name>A0A847S6U9_9NEIS</name>
<evidence type="ECO:0000313" key="6">
    <source>
        <dbReference type="EMBL" id="NLR74545.1"/>
    </source>
</evidence>
<dbReference type="EMBL" id="JABAIM010000001">
    <property type="protein sequence ID" value="NLR74545.1"/>
    <property type="molecule type" value="Genomic_DNA"/>
</dbReference>
<dbReference type="Gene3D" id="3.40.190.290">
    <property type="match status" value="1"/>
</dbReference>
<dbReference type="CDD" id="cd05466">
    <property type="entry name" value="PBP2_LTTR_substrate"/>
    <property type="match status" value="1"/>
</dbReference>
<dbReference type="GO" id="GO:0000976">
    <property type="term" value="F:transcription cis-regulatory region binding"/>
    <property type="evidence" value="ECO:0007669"/>
    <property type="project" value="TreeGrafter"/>
</dbReference>
<dbReference type="Proteomes" id="UP000587991">
    <property type="component" value="Unassembled WGS sequence"/>
</dbReference>
<dbReference type="RefSeq" id="WP_168876157.1">
    <property type="nucleotide sequence ID" value="NZ_JABAIM010000001.1"/>
</dbReference>
<dbReference type="PROSITE" id="PS50931">
    <property type="entry name" value="HTH_LYSR"/>
    <property type="match status" value="1"/>
</dbReference>
<reference evidence="6 7" key="1">
    <citation type="submission" date="2020-04" db="EMBL/GenBank/DDBJ databases">
        <title>Draft genome of Leeia sp. IMCC25680.</title>
        <authorList>
            <person name="Song J."/>
            <person name="Cho J.-C."/>
        </authorList>
    </citation>
    <scope>NUCLEOTIDE SEQUENCE [LARGE SCALE GENOMIC DNA]</scope>
    <source>
        <strain evidence="6 7">IMCC25680</strain>
    </source>
</reference>
<dbReference type="PRINTS" id="PR00039">
    <property type="entry name" value="HTHLYSR"/>
</dbReference>
<keyword evidence="7" id="KW-1185">Reference proteome</keyword>
<keyword evidence="2" id="KW-0805">Transcription regulation</keyword>
<evidence type="ECO:0000313" key="7">
    <source>
        <dbReference type="Proteomes" id="UP000587991"/>
    </source>
</evidence>
<dbReference type="Gene3D" id="1.10.10.10">
    <property type="entry name" value="Winged helix-like DNA-binding domain superfamily/Winged helix DNA-binding domain"/>
    <property type="match status" value="1"/>
</dbReference>
<dbReference type="InterPro" id="IPR000847">
    <property type="entry name" value="LysR_HTH_N"/>
</dbReference>
<dbReference type="SUPFAM" id="SSF46785">
    <property type="entry name" value="Winged helix' DNA-binding domain"/>
    <property type="match status" value="1"/>
</dbReference>
<keyword evidence="4" id="KW-0804">Transcription</keyword>
<sequence length="321" mass="35494">MASQIGFDLKSLEVFAAIVEAGGMTAAGQRLGMTQSSVSQSLANLEQSLHVQLLDRSQRPPMLTPLGRQFYERSVRLLDSARQVSLDFRRKEKATLKHVRIASVDSLATSVGRELLDVVKLRSAHWSLVTGQSHQHAESLLARKVDIIISDDAVANHPELFRQRIIREPFVLVLPKDFAGPRNSLRALSTAGDFVRYSHGTVIGRSIEAQLQHWGLTPPLRMQLDNSSAILGMVKAGVGWTITTPLCLLQSGLLTGEVECLPIPEGEFHRELTLVAREEELGSLPAQLSQDIIQVLRQRYLPLLQQNVPWLANAIRLGDEG</sequence>
<protein>
    <submittedName>
        <fullName evidence="6">LysR family transcriptional regulator</fullName>
    </submittedName>
</protein>
<proteinExistence type="inferred from homology"/>
<evidence type="ECO:0000256" key="4">
    <source>
        <dbReference type="ARBA" id="ARBA00023163"/>
    </source>
</evidence>
<dbReference type="PANTHER" id="PTHR30126:SF94">
    <property type="entry name" value="LYSR FAMILY TRANSCRIPTIONAL REGULATOR"/>
    <property type="match status" value="1"/>
</dbReference>
<dbReference type="Pfam" id="PF00126">
    <property type="entry name" value="HTH_1"/>
    <property type="match status" value="1"/>
</dbReference>
<comment type="caution">
    <text evidence="6">The sequence shown here is derived from an EMBL/GenBank/DDBJ whole genome shotgun (WGS) entry which is preliminary data.</text>
</comment>
<comment type="similarity">
    <text evidence="1">Belongs to the LysR transcriptional regulatory family.</text>
</comment>